<sequence>MDCRDTRRSFLHPSLSFPLFLKNFAKNFPAFLKKSLGKKL</sequence>
<reference evidence="1" key="2">
    <citation type="submission" date="2013-09" db="EMBL/GenBank/DDBJ databases">
        <title>Draft genome sequence of Anaerotruncus colihominis(DSM 17241).</title>
        <authorList>
            <person name="Sudarsanam P."/>
            <person name="Ley R."/>
            <person name="Guruge J."/>
            <person name="Turnbaugh P.J."/>
            <person name="Mahowald M."/>
            <person name="Liep D."/>
            <person name="Gordon J."/>
        </authorList>
    </citation>
    <scope>NUCLEOTIDE SEQUENCE</scope>
    <source>
        <strain evidence="1">DSM 17241</strain>
    </source>
</reference>
<protein>
    <submittedName>
        <fullName evidence="1">Uncharacterized protein</fullName>
    </submittedName>
</protein>
<keyword evidence="2" id="KW-1185">Reference proteome</keyword>
<reference evidence="1" key="1">
    <citation type="submission" date="2007-11" db="EMBL/GenBank/DDBJ databases">
        <authorList>
            <person name="Fulton L."/>
            <person name="Clifton S."/>
            <person name="Fulton B."/>
            <person name="Xu J."/>
            <person name="Minx P."/>
            <person name="Pepin K.H."/>
            <person name="Johnson M."/>
            <person name="Thiruvilangam P."/>
            <person name="Bhonagiri V."/>
            <person name="Nash W.E."/>
            <person name="Mardis E.R."/>
            <person name="Wilson R.K."/>
        </authorList>
    </citation>
    <scope>NUCLEOTIDE SEQUENCE [LARGE SCALE GENOMIC DNA]</scope>
    <source>
        <strain evidence="1">DSM 17241</strain>
    </source>
</reference>
<dbReference type="HOGENOM" id="CLU_3283909_0_0_9"/>
<dbReference type="Proteomes" id="UP000003803">
    <property type="component" value="Unassembled WGS sequence"/>
</dbReference>
<name>B0P968_9FIRM</name>
<evidence type="ECO:0000313" key="1">
    <source>
        <dbReference type="EMBL" id="EDS11936.1"/>
    </source>
</evidence>
<gene>
    <name evidence="1" type="ORF">ANACOL_01313</name>
</gene>
<dbReference type="EMBL" id="ABGD02000009">
    <property type="protein sequence ID" value="EDS11936.1"/>
    <property type="molecule type" value="Genomic_DNA"/>
</dbReference>
<accession>B0P968</accession>
<proteinExistence type="predicted"/>
<dbReference type="AlphaFoldDB" id="B0P968"/>
<evidence type="ECO:0000313" key="2">
    <source>
        <dbReference type="Proteomes" id="UP000003803"/>
    </source>
</evidence>
<organism evidence="1 2">
    <name type="scientific">Anaerotruncus colihominis DSM 17241</name>
    <dbReference type="NCBI Taxonomy" id="445972"/>
    <lineage>
        <taxon>Bacteria</taxon>
        <taxon>Bacillati</taxon>
        <taxon>Bacillota</taxon>
        <taxon>Clostridia</taxon>
        <taxon>Eubacteriales</taxon>
        <taxon>Oscillospiraceae</taxon>
        <taxon>Anaerotruncus</taxon>
    </lineage>
</organism>
<comment type="caution">
    <text evidence="1">The sequence shown here is derived from an EMBL/GenBank/DDBJ whole genome shotgun (WGS) entry which is preliminary data.</text>
</comment>